<dbReference type="GO" id="GO:0009034">
    <property type="term" value="F:tryptophanase activity"/>
    <property type="evidence" value="ECO:0007669"/>
    <property type="project" value="UniProtKB-UniRule"/>
</dbReference>
<evidence type="ECO:0000259" key="11">
    <source>
        <dbReference type="Pfam" id="PF01212"/>
    </source>
</evidence>
<dbReference type="Gene3D" id="3.90.1150.10">
    <property type="entry name" value="Aspartate Aminotransferase, domain 1"/>
    <property type="match status" value="1"/>
</dbReference>
<evidence type="ECO:0000256" key="2">
    <source>
        <dbReference type="ARBA" id="ARBA00004662"/>
    </source>
</evidence>
<accession>A0A090TT40</accession>
<evidence type="ECO:0000256" key="9">
    <source>
        <dbReference type="HAMAP-Rule" id="MF_00544"/>
    </source>
</evidence>
<keyword evidence="7 9" id="KW-0456">Lyase</keyword>
<dbReference type="PIRSF" id="PIRSF001386">
    <property type="entry name" value="Trpase"/>
    <property type="match status" value="1"/>
</dbReference>
<evidence type="ECO:0000313" key="13">
    <source>
        <dbReference type="Proteomes" id="UP000029224"/>
    </source>
</evidence>
<dbReference type="UniPathway" id="UPA00332">
    <property type="reaction ID" value="UER00452"/>
</dbReference>
<dbReference type="NCBIfam" id="TIGR02617">
    <property type="entry name" value="tnaA_trp_ase"/>
    <property type="match status" value="1"/>
</dbReference>
<evidence type="ECO:0000256" key="7">
    <source>
        <dbReference type="ARBA" id="ARBA00023239"/>
    </source>
</evidence>
<proteinExistence type="inferred from homology"/>
<protein>
    <recommendedName>
        <fullName evidence="9">Tryptophanase</fullName>
        <ecNumber evidence="9">4.1.99.1</ecNumber>
    </recommendedName>
    <alternativeName>
        <fullName evidence="9">L-tryptophan indole-lyase</fullName>
        <shortName evidence="9">TNase</shortName>
    </alternativeName>
</protein>
<name>A0A090TT40_9VIBR</name>
<dbReference type="PANTHER" id="PTHR32325">
    <property type="entry name" value="BETA-ELIMINATING LYASE-LIKE PROTEIN-RELATED"/>
    <property type="match status" value="1"/>
</dbReference>
<dbReference type="HAMAP" id="MF_00544">
    <property type="entry name" value="Tryptophanase"/>
    <property type="match status" value="1"/>
</dbReference>
<dbReference type="EC" id="4.1.99.1" evidence="9"/>
<evidence type="ECO:0000313" key="12">
    <source>
        <dbReference type="EMBL" id="GAL34217.1"/>
    </source>
</evidence>
<comment type="similarity">
    <text evidence="3 9">Belongs to the beta-eliminating lyase family.</text>
</comment>
<evidence type="ECO:0000256" key="8">
    <source>
        <dbReference type="ARBA" id="ARBA00047962"/>
    </source>
</evidence>
<comment type="subunit">
    <text evidence="4 9">Homotetramer.</text>
</comment>
<comment type="caution">
    <text evidence="12">The sequence shown here is derived from an EMBL/GenBank/DDBJ whole genome shotgun (WGS) entry which is preliminary data.</text>
</comment>
<dbReference type="InterPro" id="IPR015421">
    <property type="entry name" value="PyrdxlP-dep_Trfase_major"/>
</dbReference>
<comment type="cofactor">
    <cofactor evidence="1 9 10">
        <name>pyridoxal 5'-phosphate</name>
        <dbReference type="ChEBI" id="CHEBI:597326"/>
    </cofactor>
</comment>
<feature type="domain" description="Aromatic amino acid beta-eliminating lyase/threonine aldolase" evidence="11">
    <location>
        <begin position="49"/>
        <end position="437"/>
    </location>
</feature>
<dbReference type="Gene3D" id="3.40.640.10">
    <property type="entry name" value="Type I PLP-dependent aspartate aminotransferase-like (Major domain)"/>
    <property type="match status" value="1"/>
</dbReference>
<sequence length="490" mass="54688">MENFKHLPEPFRIRVVEPVKRTTREYREQAIIKAGMNPFLLDSEDVFIDLLTDSGTGSITQEMQAAMLRGDEAYSGSRSYYALSNAVKDIFGYELTIPTHQGRGAEQIYIPVLIKKREKEKGLDRSKMVALSNYFFDTTQGHTQVNCCVAKNVYTKDAFDTAVNADFKGNFDLEKLEQAIVEAGPANVPYIVSTITCNSAGGQPVSIANLKAVYEIAQKYDIPVIMDSARYAENAYFVQQREPGYQDWTIEQITRESYKYADGLAMSAKKDAMVQMGGLLCFKDESFMDVYTDCRTLCVVQEGFPTYGGLEGGAMERLAVGLYDGMRQDWLEYRINQVQYLVDGLEAIGVVCQQAGGHAAFVDAGKLLPHIPADQFPAHALACELYKVAGIRAVEIGSLLLGRDPATGKQHPCPAELLRLTIPRATYTQTHMDYVIEAFEKVKANAHNVKGLDFTYEPEVLRHFTARLKEVEVAVKGEAHKAEEKQLEEV</sequence>
<reference evidence="12 13" key="2">
    <citation type="submission" date="2014-09" db="EMBL/GenBank/DDBJ databases">
        <authorList>
            <consortium name="NBRP consortium"/>
            <person name="Sawabe T."/>
            <person name="Meirelles P."/>
            <person name="Nakanishi M."/>
            <person name="Sayaka M."/>
            <person name="Hattori M."/>
            <person name="Ohkuma M."/>
        </authorList>
    </citation>
    <scope>NUCLEOTIDE SEQUENCE [LARGE SCALE GENOMIC DNA]</scope>
    <source>
        <strain evidence="12 13">JCM 19240</strain>
    </source>
</reference>
<dbReference type="InterPro" id="IPR015424">
    <property type="entry name" value="PyrdxlP-dep_Trfase"/>
</dbReference>
<keyword evidence="5 9" id="KW-0663">Pyridoxal phosphate</keyword>
<evidence type="ECO:0000256" key="3">
    <source>
        <dbReference type="ARBA" id="ARBA00009721"/>
    </source>
</evidence>
<comment type="pathway">
    <text evidence="2 9">Amino-acid degradation; L-tryptophan degradation via pyruvate pathway; indole and pyruvate from L-tryptophan: step 1/1.</text>
</comment>
<dbReference type="NCBIfam" id="NF009709">
    <property type="entry name" value="PRK13238.1"/>
    <property type="match status" value="1"/>
</dbReference>
<dbReference type="Pfam" id="PF01212">
    <property type="entry name" value="Beta_elim_lyase"/>
    <property type="match status" value="1"/>
</dbReference>
<evidence type="ECO:0000256" key="6">
    <source>
        <dbReference type="ARBA" id="ARBA00023079"/>
    </source>
</evidence>
<keyword evidence="6 9" id="KW-0823">Tryptophan catabolism</keyword>
<feature type="modified residue" description="N6-(pyridoxal phosphate)lysine" evidence="9 10">
    <location>
        <position position="270"/>
    </location>
</feature>
<evidence type="ECO:0000256" key="1">
    <source>
        <dbReference type="ARBA" id="ARBA00001933"/>
    </source>
</evidence>
<dbReference type="InterPro" id="IPR015422">
    <property type="entry name" value="PyrdxlP-dep_Trfase_small"/>
</dbReference>
<keyword evidence="13" id="KW-1185">Reference proteome</keyword>
<dbReference type="InterPro" id="IPR018176">
    <property type="entry name" value="Tryptophanase_CS"/>
</dbReference>
<dbReference type="FunFam" id="3.40.640.10:FF:000039">
    <property type="entry name" value="Tryptophanase"/>
    <property type="match status" value="1"/>
</dbReference>
<dbReference type="OrthoDB" id="9764079at2"/>
<reference evidence="12 13" key="1">
    <citation type="submission" date="2014-09" db="EMBL/GenBank/DDBJ databases">
        <title>Vibrio maritimus JCM 19240. (C210) whole genome shotgun sequence.</title>
        <authorList>
            <person name="Sawabe T."/>
            <person name="Meirelles P."/>
            <person name="Nakanishi M."/>
            <person name="Sayaka M."/>
            <person name="Hattori M."/>
            <person name="Ohkuma M."/>
        </authorList>
    </citation>
    <scope>NUCLEOTIDE SEQUENCE [LARGE SCALE GENOMIC DNA]</scope>
    <source>
        <strain evidence="12 13">JCM 19240</strain>
    </source>
</reference>
<comment type="catalytic activity">
    <reaction evidence="8 9">
        <text>L-tryptophan + H2O = indole + pyruvate + NH4(+)</text>
        <dbReference type="Rhea" id="RHEA:19553"/>
        <dbReference type="ChEBI" id="CHEBI:15361"/>
        <dbReference type="ChEBI" id="CHEBI:15377"/>
        <dbReference type="ChEBI" id="CHEBI:16881"/>
        <dbReference type="ChEBI" id="CHEBI:28938"/>
        <dbReference type="ChEBI" id="CHEBI:57912"/>
        <dbReference type="EC" id="4.1.99.1"/>
    </reaction>
</comment>
<evidence type="ECO:0000256" key="10">
    <source>
        <dbReference type="PIRSR" id="PIRSR611166-50"/>
    </source>
</evidence>
<dbReference type="PANTHER" id="PTHR32325:SF4">
    <property type="entry name" value="TRYPTOPHANASE"/>
    <property type="match status" value="1"/>
</dbReference>
<dbReference type="InterPro" id="IPR013440">
    <property type="entry name" value="TNase"/>
</dbReference>
<dbReference type="AlphaFoldDB" id="A0A090TT40"/>
<evidence type="ECO:0000256" key="4">
    <source>
        <dbReference type="ARBA" id="ARBA00011881"/>
    </source>
</evidence>
<dbReference type="SUPFAM" id="SSF53383">
    <property type="entry name" value="PLP-dependent transferases"/>
    <property type="match status" value="1"/>
</dbReference>
<dbReference type="InterPro" id="IPR001597">
    <property type="entry name" value="ArAA_b-elim_lyase/Thr_aldolase"/>
</dbReference>
<gene>
    <name evidence="9" type="primary">tnaA</name>
    <name evidence="12" type="ORF">JCM19240_1125</name>
</gene>
<organism evidence="12 13">
    <name type="scientific">Vibrio maritimus</name>
    <dbReference type="NCBI Taxonomy" id="990268"/>
    <lineage>
        <taxon>Bacteria</taxon>
        <taxon>Pseudomonadati</taxon>
        <taxon>Pseudomonadota</taxon>
        <taxon>Gammaproteobacteria</taxon>
        <taxon>Vibrionales</taxon>
        <taxon>Vibrionaceae</taxon>
        <taxon>Vibrio</taxon>
    </lineage>
</organism>
<dbReference type="InterPro" id="IPR011166">
    <property type="entry name" value="Beta-eliminating_lyase"/>
</dbReference>
<dbReference type="PROSITE" id="PS00853">
    <property type="entry name" value="BETA_ELIM_LYASE"/>
    <property type="match status" value="1"/>
</dbReference>
<dbReference type="EMBL" id="BBMT01000004">
    <property type="protein sequence ID" value="GAL34217.1"/>
    <property type="molecule type" value="Genomic_DNA"/>
</dbReference>
<dbReference type="Proteomes" id="UP000029224">
    <property type="component" value="Unassembled WGS sequence"/>
</dbReference>
<evidence type="ECO:0000256" key="5">
    <source>
        <dbReference type="ARBA" id="ARBA00022898"/>
    </source>
</evidence>